<sequence>MTIKTQRLKDDKTASSVTGRGKLNPSVMRFIGFLGVAIAAPFFLWVPLGLTGLTPSMIDVFGVVGLRFPAAVTISGLLLASIGFHQL</sequence>
<organism evidence="2 3">
    <name type="scientific">SAR86 cluster bacterium</name>
    <dbReference type="NCBI Taxonomy" id="2030880"/>
    <lineage>
        <taxon>Bacteria</taxon>
        <taxon>Pseudomonadati</taxon>
        <taxon>Pseudomonadota</taxon>
        <taxon>Gammaproteobacteria</taxon>
        <taxon>SAR86 cluster</taxon>
    </lineage>
</organism>
<proteinExistence type="predicted"/>
<gene>
    <name evidence="2" type="ORF">HQ497_13580</name>
</gene>
<dbReference type="Proteomes" id="UP000754644">
    <property type="component" value="Unassembled WGS sequence"/>
</dbReference>
<comment type="caution">
    <text evidence="2">The sequence shown here is derived from an EMBL/GenBank/DDBJ whole genome shotgun (WGS) entry which is preliminary data.</text>
</comment>
<evidence type="ECO:0000256" key="1">
    <source>
        <dbReference type="SAM" id="Phobius"/>
    </source>
</evidence>
<reference evidence="2" key="1">
    <citation type="submission" date="2020-05" db="EMBL/GenBank/DDBJ databases">
        <title>Sulfur intermediates as new biogeochemical hubs in an aquatic model microbial ecosystem.</title>
        <authorList>
            <person name="Vigneron A."/>
        </authorList>
    </citation>
    <scope>NUCLEOTIDE SEQUENCE</scope>
    <source>
        <strain evidence="2">Bin.250</strain>
    </source>
</reference>
<keyword evidence="1" id="KW-0472">Membrane</keyword>
<evidence type="ECO:0000313" key="2">
    <source>
        <dbReference type="EMBL" id="NQV66387.1"/>
    </source>
</evidence>
<evidence type="ECO:0000313" key="3">
    <source>
        <dbReference type="Proteomes" id="UP000754644"/>
    </source>
</evidence>
<feature type="transmembrane region" description="Helical" evidence="1">
    <location>
        <begin position="30"/>
        <end position="48"/>
    </location>
</feature>
<keyword evidence="1" id="KW-1133">Transmembrane helix</keyword>
<keyword evidence="1" id="KW-0812">Transmembrane</keyword>
<dbReference type="EMBL" id="JABMOJ010000511">
    <property type="protein sequence ID" value="NQV66387.1"/>
    <property type="molecule type" value="Genomic_DNA"/>
</dbReference>
<protein>
    <submittedName>
        <fullName evidence="2">Uncharacterized protein</fullName>
    </submittedName>
</protein>
<accession>A0A972W0K0</accession>
<feature type="transmembrane region" description="Helical" evidence="1">
    <location>
        <begin position="60"/>
        <end position="84"/>
    </location>
</feature>
<name>A0A972W0K0_9GAMM</name>
<dbReference type="AlphaFoldDB" id="A0A972W0K0"/>